<accession>A0A5N5JUC3</accession>
<name>A0A5N5JUC3_9ROSI</name>
<dbReference type="InterPro" id="IPR045163">
    <property type="entry name" value="Focadhesin/RST1"/>
</dbReference>
<dbReference type="GO" id="GO:0060147">
    <property type="term" value="P:regulation of post-transcriptional gene silencing"/>
    <property type="evidence" value="ECO:0007669"/>
    <property type="project" value="InterPro"/>
</dbReference>
<gene>
    <name evidence="2" type="ORF">DKX38_025392</name>
</gene>
<keyword evidence="3" id="KW-1185">Reference proteome</keyword>
<organism evidence="2 3">
    <name type="scientific">Salix brachista</name>
    <dbReference type="NCBI Taxonomy" id="2182728"/>
    <lineage>
        <taxon>Eukaryota</taxon>
        <taxon>Viridiplantae</taxon>
        <taxon>Streptophyta</taxon>
        <taxon>Embryophyta</taxon>
        <taxon>Tracheophyta</taxon>
        <taxon>Spermatophyta</taxon>
        <taxon>Magnoliopsida</taxon>
        <taxon>eudicotyledons</taxon>
        <taxon>Gunneridae</taxon>
        <taxon>Pentapetalae</taxon>
        <taxon>rosids</taxon>
        <taxon>fabids</taxon>
        <taxon>Malpighiales</taxon>
        <taxon>Salicaceae</taxon>
        <taxon>Saliceae</taxon>
        <taxon>Salix</taxon>
    </lineage>
</organism>
<reference evidence="3" key="1">
    <citation type="journal article" date="2019" name="Gigascience">
        <title>De novo genome assembly of the endangered Acer yangbiense, a plant species with extremely small populations endemic to Yunnan Province, China.</title>
        <authorList>
            <person name="Yang J."/>
            <person name="Wariss H.M."/>
            <person name="Tao L."/>
            <person name="Zhang R."/>
            <person name="Yun Q."/>
            <person name="Hollingsworth P."/>
            <person name="Dao Z."/>
            <person name="Luo G."/>
            <person name="Guo H."/>
            <person name="Ma Y."/>
            <person name="Sun W."/>
        </authorList>
    </citation>
    <scope>NUCLEOTIDE SEQUENCE [LARGE SCALE GENOMIC DNA]</scope>
    <source>
        <strain evidence="3">cv. br00</strain>
    </source>
</reference>
<feature type="domain" description="DUF3730" evidence="1">
    <location>
        <begin position="785"/>
        <end position="936"/>
    </location>
</feature>
<dbReference type="EMBL" id="VDCV01000016">
    <property type="protein sequence ID" value="KAB5521073.1"/>
    <property type="molecule type" value="Genomic_DNA"/>
</dbReference>
<sequence>MDSYTPLLQKTRVPQPSLQKFAVISIFSKLRSAPSYLDPDSEPGREAISQCLHSTSPAVVDQSVRELCRLLLDSRLDLSRTLLELQSALEGSDPKFVGLFVKAIGYVVRFGFQRNHGSWRFPSIENHPFVKILLSRTEVQSELVQQVLLFFGQNRRLGMVEICEFLRPFLNFSILHVPFSNSSSSLFTRQLISSMASFCCSFPDEAIPVLKLLIGCLKHASHKNSDELRNSYYFLECIVDAYTVVLRHLVGTGSLVTEAQLFGVELSDSILSLLTCHHGHAGASEPIVELVKRLFAVQKDLSLQYMPEISSTLLSLFVVLIQSDLEYELLSLLKLLNFLLKWKSEKEYEVDRVKCVMSEELLFTFPVINLLSSTSRSIKGEAAELLVKLEKVLVELSKAPKARLATKGGFPPISSLGSIAYRLLQCLWFQDQILLPTSILNFASSGETDVNVMHQKLRPWASQLRKYILSIVDRRKSSLSVSQSQERFIRELPPLLCAITGVLVMHRSIGDAAIDLLGAIGIVDPKQGVPLLLAILFYSNIFTSKDTSYQNMLPKLLALLPSLASHSVMIPLIIQTILPMLQKDGKPYVLLTHDLCHEGMGDICYGQLEHFLSGLFFFLKHALLLLWLTDFANKMTMDTCDEQPNIVGWPVQELNEPELDLCFTTAKLRVFAELKASSVDELIGAGMDDVFFLGFGGLGIVESREMCCMPPALVCFVRPGQSMTVPLGACKFLDVVKRTCRLQETFFDLKLHRAPHNFLDFICSFCPEGIEGWNAHDCTLAILLPKGLTEFKSERNILISLAASIRDVCRKNPDRGVDLILSVSACIENQDLVIKALGFQSLAHLCEADVIDFYTAWDVIGKHVVDYTTNPALAQRSYLKKGEASICLLLRWGAMDAEAYSEASRNVLQILWGIGTSVHVNQALEWARARIFAFEALSQYEVTHIQIGIPDFKRVNTELLLCETNLDVLTAMEGFQVKIITHEHVNRRRLVKEKKVAGSKIEKLLNVFPQALFTSVNQMSYKSAGIKGSAGKLPGAALLCLSFTPKDVNSQRLSRVSLDFHAGYESALVEIAASLQLSRNIFIALLSLQSWKSFMQRWIRANIASLDAKAPSVSLDKTSKAATDILKSVMRLAEESIPSSAENIALAIGALCVVLAPSTHTVKSTASKFLLNWLFQNEHDHRQWSAAISLGLVSSCLHVTDHKQKLENITGLIKVLHGSKSILVKGACGLGLGFACQDLLTRVEAADNVDLDKEKYKAQEVDLLGKILRTLLLMTSQLSNASNDVLESLLPYFSMGGNDIEINLTSDQLLEKCDDLEEDPWGVAGLVLGLGISFNAIYRAGAHDAMLKIKDLIISWIPHVNSLVTNSSFSSEGREKALSVGSCLALPCVVAFCRRVEMINDNELDQLLKGYHELISELLSVKKSGTFHQSLMLASCVGVGSLLACILNEGVHPLEVESVKGLLEMFRKCYCSSCPPIICLGGMLGVVNSMGAGAGILVHAHHFSASIKTACEQEESSHILGPLLSSPICEPHLTTLVQEMFLIAQNSDDLKMQQNAAWAVSFLRNGLWSKELLNAERYDKSDVDSKTISYNFPEDNLVMKLTIWLMHLNNSGAGAVAHVGTVVTVLRCLSRAPRLPTVDWGLIIRRCMSYEAQVSEVLSPDSALKRGALREECVQFSIAHANQFDPLLTFLDELSDLTRFRTLELNLQSCLLFHLAGLIKVFSGSRIEKLFDDIAEYFCSEFLCQGYSPDQKSSLRISCWVGLYQCLEEAALSSVEYISNLEKCIEVLFHLLPASESANFTGVDLPNTAEEWRVAVQCLAKAQGDWLLDILLVPLGDLVQGGSQSNEVLKKIQAKVKLVRMGSIPLTELGRLKAYMLNSKSKDIWNLLVEVVAALQYADGSFKRQWLVDAVEISCVSSYPSTALLFLGLLSGSCCKYGSLLTLDQLSLLSDLPVTLPSLVTEPSWEVVAESFVSSLWTSTERIYYWVTEKGLPDNTSSAQPIDGSEKDIASFLLRVMYHTCICLKEYLPLEKQLRLANMLVT</sequence>
<dbReference type="InterPro" id="IPR022542">
    <property type="entry name" value="FOCAD/RST1_DUF3730"/>
</dbReference>
<evidence type="ECO:0000259" key="1">
    <source>
        <dbReference type="Pfam" id="PF12530"/>
    </source>
</evidence>
<dbReference type="Pfam" id="PF12530">
    <property type="entry name" value="DUF3730"/>
    <property type="match status" value="2"/>
</dbReference>
<feature type="domain" description="DUF3730" evidence="1">
    <location>
        <begin position="82"/>
        <end position="361"/>
    </location>
</feature>
<evidence type="ECO:0000313" key="3">
    <source>
        <dbReference type="Proteomes" id="UP000326939"/>
    </source>
</evidence>
<dbReference type="PANTHER" id="PTHR16212:SF4">
    <property type="entry name" value="FOCADHESIN"/>
    <property type="match status" value="1"/>
</dbReference>
<dbReference type="Proteomes" id="UP000326939">
    <property type="component" value="Chromosome 16"/>
</dbReference>
<dbReference type="InterPro" id="IPR016024">
    <property type="entry name" value="ARM-type_fold"/>
</dbReference>
<comment type="caution">
    <text evidence="2">The sequence shown here is derived from an EMBL/GenBank/DDBJ whole genome shotgun (WGS) entry which is preliminary data.</text>
</comment>
<dbReference type="PANTHER" id="PTHR16212">
    <property type="entry name" value="FOCADHESIN FAMILY MEMBER"/>
    <property type="match status" value="1"/>
</dbReference>
<protein>
    <recommendedName>
        <fullName evidence="1">DUF3730 domain-containing protein</fullName>
    </recommendedName>
</protein>
<evidence type="ECO:0000313" key="2">
    <source>
        <dbReference type="EMBL" id="KAB5521073.1"/>
    </source>
</evidence>
<dbReference type="SUPFAM" id="SSF48371">
    <property type="entry name" value="ARM repeat"/>
    <property type="match status" value="1"/>
</dbReference>
<proteinExistence type="predicted"/>